<dbReference type="Proteomes" id="UP000271188">
    <property type="component" value="Chromosome"/>
</dbReference>
<reference evidence="2" key="1">
    <citation type="submission" date="2018-12" db="EMBL/GenBank/DDBJ databases">
        <authorList>
            <consortium name="Pathogen Informatics"/>
        </authorList>
    </citation>
    <scope>NUCLEOTIDE SEQUENCE [LARGE SCALE GENOMIC DNA]</scope>
    <source>
        <strain evidence="2">NCTC10643</strain>
    </source>
</reference>
<dbReference type="InterPro" id="IPR002686">
    <property type="entry name" value="Transposase_17"/>
</dbReference>
<dbReference type="GO" id="GO:0004803">
    <property type="term" value="F:transposase activity"/>
    <property type="evidence" value="ECO:0007669"/>
    <property type="project" value="InterPro"/>
</dbReference>
<dbReference type="PANTHER" id="PTHR36966:SF1">
    <property type="entry name" value="REP-ASSOCIATED TYROSINE TRANSPOSASE"/>
    <property type="match status" value="1"/>
</dbReference>
<evidence type="ECO:0000259" key="1">
    <source>
        <dbReference type="SMART" id="SM01321"/>
    </source>
</evidence>
<dbReference type="Gene3D" id="3.30.70.1290">
    <property type="entry name" value="Transposase IS200-like"/>
    <property type="match status" value="1"/>
</dbReference>
<gene>
    <name evidence="2" type="ORF">NCTC10643_01340</name>
</gene>
<proteinExistence type="predicted"/>
<dbReference type="RefSeq" id="WP_126302012.1">
    <property type="nucleotide sequence ID" value="NZ_LR134495.1"/>
</dbReference>
<feature type="domain" description="Transposase IS200-like" evidence="1">
    <location>
        <begin position="22"/>
        <end position="168"/>
    </location>
</feature>
<dbReference type="SMART" id="SM01321">
    <property type="entry name" value="Y1_Tnp"/>
    <property type="match status" value="1"/>
</dbReference>
<name>A0A448TBH1_MANHA</name>
<dbReference type="InterPro" id="IPR036515">
    <property type="entry name" value="Transposase_17_sf"/>
</dbReference>
<sequence>MQKYQPEIHRRRSIRLKHYDYRSQGFYFITICCKNKHHFLGEIVDDEMRLNQIGNIVRQCWEDIPHYFPNVSLHSFVIMPNHLHGIIEIVETVGANHHLPQCIRAKNVSPLRGTSQTIGSIVRGFKIGVTKWVRQNTDISEIWQRNYYEHIIRNEKSYFQIIEYIENNPLKWVEDCFYS</sequence>
<protein>
    <submittedName>
        <fullName evidence="2">Transposase and inactivated derivatives</fullName>
    </submittedName>
</protein>
<dbReference type="InterPro" id="IPR052715">
    <property type="entry name" value="RAYT_transposase"/>
</dbReference>
<accession>A0A448TBH1</accession>
<evidence type="ECO:0000313" key="3">
    <source>
        <dbReference type="Proteomes" id="UP000271188"/>
    </source>
</evidence>
<organism evidence="2 3">
    <name type="scientific">Mannheimia haemolytica</name>
    <name type="common">Pasteurella haemolytica</name>
    <dbReference type="NCBI Taxonomy" id="75985"/>
    <lineage>
        <taxon>Bacteria</taxon>
        <taxon>Pseudomonadati</taxon>
        <taxon>Pseudomonadota</taxon>
        <taxon>Gammaproteobacteria</taxon>
        <taxon>Pasteurellales</taxon>
        <taxon>Pasteurellaceae</taxon>
        <taxon>Mannheimia</taxon>
    </lineage>
</organism>
<dbReference type="PANTHER" id="PTHR36966">
    <property type="entry name" value="REP-ASSOCIATED TYROSINE TRANSPOSASE"/>
    <property type="match status" value="1"/>
</dbReference>
<dbReference type="SUPFAM" id="SSF143422">
    <property type="entry name" value="Transposase IS200-like"/>
    <property type="match status" value="1"/>
</dbReference>
<dbReference type="GO" id="GO:0043565">
    <property type="term" value="F:sequence-specific DNA binding"/>
    <property type="evidence" value="ECO:0007669"/>
    <property type="project" value="TreeGrafter"/>
</dbReference>
<dbReference type="GO" id="GO:0006313">
    <property type="term" value="P:DNA transposition"/>
    <property type="evidence" value="ECO:0007669"/>
    <property type="project" value="InterPro"/>
</dbReference>
<dbReference type="EMBL" id="LR134495">
    <property type="protein sequence ID" value="VEI77343.1"/>
    <property type="molecule type" value="Genomic_DNA"/>
</dbReference>
<evidence type="ECO:0000313" key="2">
    <source>
        <dbReference type="EMBL" id="VEI77343.1"/>
    </source>
</evidence>
<dbReference type="AlphaFoldDB" id="A0A448TBH1"/>